<dbReference type="EnsemblMetazoa" id="AALFPA23_010832.R15263">
    <property type="protein sequence ID" value="AALFPA23_010832.P15263"/>
    <property type="gene ID" value="AALFPA23_010832"/>
</dbReference>
<reference evidence="1" key="2">
    <citation type="submission" date="2025-05" db="UniProtKB">
        <authorList>
            <consortium name="EnsemblMetazoa"/>
        </authorList>
    </citation>
    <scope>IDENTIFICATION</scope>
    <source>
        <strain evidence="1">Foshan</strain>
    </source>
</reference>
<reference evidence="2" key="1">
    <citation type="journal article" date="2015" name="Proc. Natl. Acad. Sci. U.S.A.">
        <title>Genome sequence of the Asian Tiger mosquito, Aedes albopictus, reveals insights into its biology, genetics, and evolution.</title>
        <authorList>
            <person name="Chen X.G."/>
            <person name="Jiang X."/>
            <person name="Gu J."/>
            <person name="Xu M."/>
            <person name="Wu Y."/>
            <person name="Deng Y."/>
            <person name="Zhang C."/>
            <person name="Bonizzoni M."/>
            <person name="Dermauw W."/>
            <person name="Vontas J."/>
            <person name="Armbruster P."/>
            <person name="Huang X."/>
            <person name="Yang Y."/>
            <person name="Zhang H."/>
            <person name="He W."/>
            <person name="Peng H."/>
            <person name="Liu Y."/>
            <person name="Wu K."/>
            <person name="Chen J."/>
            <person name="Lirakis M."/>
            <person name="Topalis P."/>
            <person name="Van Leeuwen T."/>
            <person name="Hall A.B."/>
            <person name="Jiang X."/>
            <person name="Thorpe C."/>
            <person name="Mueller R.L."/>
            <person name="Sun C."/>
            <person name="Waterhouse R.M."/>
            <person name="Yan G."/>
            <person name="Tu Z.J."/>
            <person name="Fang X."/>
            <person name="James A.A."/>
        </authorList>
    </citation>
    <scope>NUCLEOTIDE SEQUENCE [LARGE SCALE GENOMIC DNA]</scope>
    <source>
        <strain evidence="2">Foshan</strain>
    </source>
</reference>
<accession>A0ABM1YNY4</accession>
<organism evidence="1 2">
    <name type="scientific">Aedes albopictus</name>
    <name type="common">Asian tiger mosquito</name>
    <name type="synonym">Stegomyia albopicta</name>
    <dbReference type="NCBI Taxonomy" id="7160"/>
    <lineage>
        <taxon>Eukaryota</taxon>
        <taxon>Metazoa</taxon>
        <taxon>Ecdysozoa</taxon>
        <taxon>Arthropoda</taxon>
        <taxon>Hexapoda</taxon>
        <taxon>Insecta</taxon>
        <taxon>Pterygota</taxon>
        <taxon>Neoptera</taxon>
        <taxon>Endopterygota</taxon>
        <taxon>Diptera</taxon>
        <taxon>Nematocera</taxon>
        <taxon>Culicoidea</taxon>
        <taxon>Culicidae</taxon>
        <taxon>Culicinae</taxon>
        <taxon>Aedini</taxon>
        <taxon>Aedes</taxon>
        <taxon>Stegomyia</taxon>
    </lineage>
</organism>
<evidence type="ECO:0000313" key="2">
    <source>
        <dbReference type="Proteomes" id="UP000069940"/>
    </source>
</evidence>
<dbReference type="GeneID" id="134289361"/>
<protein>
    <recommendedName>
        <fullName evidence="3">Integrase catalytic domain-containing protein</fullName>
    </recommendedName>
</protein>
<dbReference type="SUPFAM" id="SSF53098">
    <property type="entry name" value="Ribonuclease H-like"/>
    <property type="match status" value="1"/>
</dbReference>
<sequence length="334" mass="38315">MTDVREWRGVPTKLNVADEGTKWTRHPDLSASSRWFKGPEFLHEPQEEWPSTSRYGATNTELRAHLMTHVSTVESIINPQNFSKWTTILRTTAFVFRFIYNSRPKTKQRTGGPLTQQELKRAENFLHRLAQSDEYADEMAILFGNRLNGTDKQAIPKSSSIAYFCPFLDETDVLRVRGRTGACPMINYDAVNPIILPRNHRVTHLILLQYHRKYHHQNHNTVLNEIRQRYMNASAMPQPPIMSDLPPSRLAAFSRPFTHMGVEYFGPILVTANRKTEKRWVLIATCLTIRAIHLQVAHTLSTDSCIMALRNVFGRRGTPAVIYSDQGTNFRGAI</sequence>
<dbReference type="RefSeq" id="XP_062711101.1">
    <property type="nucleotide sequence ID" value="XM_062855117.1"/>
</dbReference>
<dbReference type="PANTHER" id="PTHR47331:SF1">
    <property type="entry name" value="GAG-LIKE PROTEIN"/>
    <property type="match status" value="1"/>
</dbReference>
<name>A0ABM1YNY4_AEDAL</name>
<dbReference type="InterPro" id="IPR036397">
    <property type="entry name" value="RNaseH_sf"/>
</dbReference>
<dbReference type="InterPro" id="IPR012337">
    <property type="entry name" value="RNaseH-like_sf"/>
</dbReference>
<evidence type="ECO:0000313" key="1">
    <source>
        <dbReference type="EnsemblMetazoa" id="AALFPA23_010832.P15263"/>
    </source>
</evidence>
<evidence type="ECO:0008006" key="3">
    <source>
        <dbReference type="Google" id="ProtNLM"/>
    </source>
</evidence>
<dbReference type="Proteomes" id="UP000069940">
    <property type="component" value="Unassembled WGS sequence"/>
</dbReference>
<keyword evidence="2" id="KW-1185">Reference proteome</keyword>
<proteinExistence type="predicted"/>
<dbReference type="PANTHER" id="PTHR47331">
    <property type="entry name" value="PHD-TYPE DOMAIN-CONTAINING PROTEIN"/>
    <property type="match status" value="1"/>
</dbReference>
<dbReference type="Gene3D" id="3.30.420.10">
    <property type="entry name" value="Ribonuclease H-like superfamily/Ribonuclease H"/>
    <property type="match status" value="1"/>
</dbReference>